<sequence length="392" mass="45047">MPATSEDIAASDLRALKQISDQIRSNQTAMEFKHSPGGPQFHFGCPQYGPVSYSIQHLRPSFPGAESPAILPAIDLYLHILGYALPIFHTLIHREPTLHPREDSSKPRVWLYPEPLMTLSVAQKVHTWTYLDRIGESIEWVVGKECTDGPEMPDGRTTRRGDLPPMLDAGLLGYRSTIMTAPRLIDPVEDARRADKFEDEKWHQFRLATLWLHEMSHAVQNAVLPCQMGIGRQHIFLGPDSRTSELGFEVESKVFGGLLRRSFDAEATLREWPDPERLQLYQGKIETRGPTECLTRDWLVLWLVERTHWERTFDKSFWAEDLMMGNSTALQLDRAVGISYVFATRGNLSEREIPTSEKELEGYERRSENVYVRKNLGCKRWIEFLERMGLQD</sequence>
<reference evidence="2" key="1">
    <citation type="submission" date="2017-05" db="EMBL/GenBank/DDBJ databases">
        <authorList>
            <person name="Song R."/>
            <person name="Chenine A.L."/>
            <person name="Ruprecht R.M."/>
        </authorList>
    </citation>
    <scope>NUCLEOTIDE SEQUENCE [LARGE SCALE GENOMIC DNA]</scope>
</reference>
<evidence type="ECO:0000313" key="2">
    <source>
        <dbReference type="Proteomes" id="UP000245764"/>
    </source>
</evidence>
<protein>
    <submittedName>
        <fullName evidence="1">Uncharacterized protein</fullName>
    </submittedName>
</protein>
<dbReference type="EMBL" id="LT854253">
    <property type="protein sequence ID" value="SMR43094.1"/>
    <property type="molecule type" value="Genomic_DNA"/>
</dbReference>
<dbReference type="Proteomes" id="UP000245764">
    <property type="component" value="Chromosome 1"/>
</dbReference>
<accession>A0A2H1FPE3</accession>
<proteinExistence type="predicted"/>
<name>A0A2H1FPE3_ZYMTR</name>
<gene>
    <name evidence="1" type="ORF">ZT1E4_G1872</name>
</gene>
<dbReference type="AlphaFoldDB" id="A0A2H1FPE3"/>
<evidence type="ECO:0000313" key="1">
    <source>
        <dbReference type="EMBL" id="SMR43094.1"/>
    </source>
</evidence>
<organism evidence="1 2">
    <name type="scientific">Zymoseptoria tritici ST99CH_1E4</name>
    <dbReference type="NCBI Taxonomy" id="1276532"/>
    <lineage>
        <taxon>Eukaryota</taxon>
        <taxon>Fungi</taxon>
        <taxon>Dikarya</taxon>
        <taxon>Ascomycota</taxon>
        <taxon>Pezizomycotina</taxon>
        <taxon>Dothideomycetes</taxon>
        <taxon>Dothideomycetidae</taxon>
        <taxon>Mycosphaerellales</taxon>
        <taxon>Mycosphaerellaceae</taxon>
        <taxon>Zymoseptoria</taxon>
    </lineage>
</organism>